<proteinExistence type="predicted"/>
<dbReference type="EMBL" id="OX365923">
    <property type="protein sequence ID" value="CAI4045816.1"/>
    <property type="molecule type" value="Genomic_DNA"/>
</dbReference>
<name>A0AA35J1Y2_SACUV</name>
<evidence type="ECO:0000313" key="2">
    <source>
        <dbReference type="Proteomes" id="UP001162090"/>
    </source>
</evidence>
<protein>
    <submittedName>
        <fullName evidence="1">Uncharacterized protein</fullName>
    </submittedName>
</protein>
<gene>
    <name evidence="1" type="primary">SUVC12G0140</name>
    <name evidence="1" type="ORF">SUVC_12G0140</name>
</gene>
<dbReference type="AlphaFoldDB" id="A0AA35J1Y2"/>
<evidence type="ECO:0000313" key="1">
    <source>
        <dbReference type="EMBL" id="CAI4045816.1"/>
    </source>
</evidence>
<sequence length="178" mass="20941">MSDSIVKSLEDRCCRLEGLLGSGYSKSSDVSVQLNRLYLQLHDLYFQGQTYSQSLLQLLDVFVVENTESASTPDDVRIFASCFEEIYSLYIKFDQLNDQYMEFCQTRENSLDQIPFKDAKIQTRCVKELPGLVNNCNTMILRSMAILNRFFDWNIEVNEFFQLQKKKLIHLQRTFDRR</sequence>
<dbReference type="Proteomes" id="UP001162090">
    <property type="component" value="Chromosome 12"/>
</dbReference>
<reference evidence="1" key="1">
    <citation type="submission" date="2022-10" db="EMBL/GenBank/DDBJ databases">
        <authorList>
            <person name="Byrne P K."/>
        </authorList>
    </citation>
    <scope>NUCLEOTIDE SEQUENCE</scope>
    <source>
        <strain evidence="1">CBS7001</strain>
    </source>
</reference>
<accession>A0AA35J1Y2</accession>
<organism evidence="1 2">
    <name type="scientific">Saccharomyces uvarum</name>
    <name type="common">Yeast</name>
    <name type="synonym">Saccharomyces bayanus var. uvarum</name>
    <dbReference type="NCBI Taxonomy" id="230603"/>
    <lineage>
        <taxon>Eukaryota</taxon>
        <taxon>Fungi</taxon>
        <taxon>Dikarya</taxon>
        <taxon>Ascomycota</taxon>
        <taxon>Saccharomycotina</taxon>
        <taxon>Saccharomycetes</taxon>
        <taxon>Saccharomycetales</taxon>
        <taxon>Saccharomycetaceae</taxon>
        <taxon>Saccharomyces</taxon>
    </lineage>
</organism>